<proteinExistence type="predicted"/>
<dbReference type="AlphaFoldDB" id="A0A0C3AS25"/>
<keyword evidence="2" id="KW-1185">Reference proteome</keyword>
<name>A0A0C3AS25_9AGAM</name>
<reference evidence="2" key="2">
    <citation type="submission" date="2015-01" db="EMBL/GenBank/DDBJ databases">
        <title>Evolutionary Origins and Diversification of the Mycorrhizal Mutualists.</title>
        <authorList>
            <consortium name="DOE Joint Genome Institute"/>
            <consortium name="Mycorrhizal Genomics Consortium"/>
            <person name="Kohler A."/>
            <person name="Kuo A."/>
            <person name="Nagy L.G."/>
            <person name="Floudas D."/>
            <person name="Copeland A."/>
            <person name="Barry K.W."/>
            <person name="Cichocki N."/>
            <person name="Veneault-Fourrey C."/>
            <person name="LaButti K."/>
            <person name="Lindquist E.A."/>
            <person name="Lipzen A."/>
            <person name="Lundell T."/>
            <person name="Morin E."/>
            <person name="Murat C."/>
            <person name="Riley R."/>
            <person name="Ohm R."/>
            <person name="Sun H."/>
            <person name="Tunlid A."/>
            <person name="Henrissat B."/>
            <person name="Grigoriev I.V."/>
            <person name="Hibbett D.S."/>
            <person name="Martin F."/>
        </authorList>
    </citation>
    <scope>NUCLEOTIDE SEQUENCE [LARGE SCALE GENOMIC DNA]</scope>
    <source>
        <strain evidence="2">Foug A</strain>
    </source>
</reference>
<reference evidence="1 2" key="1">
    <citation type="submission" date="2014-04" db="EMBL/GenBank/DDBJ databases">
        <authorList>
            <consortium name="DOE Joint Genome Institute"/>
            <person name="Kuo A."/>
            <person name="Kohler A."/>
            <person name="Nagy L.G."/>
            <person name="Floudas D."/>
            <person name="Copeland A."/>
            <person name="Barry K.W."/>
            <person name="Cichocki N."/>
            <person name="Veneault-Fourrey C."/>
            <person name="LaButti K."/>
            <person name="Lindquist E.A."/>
            <person name="Lipzen A."/>
            <person name="Lundell T."/>
            <person name="Morin E."/>
            <person name="Murat C."/>
            <person name="Sun H."/>
            <person name="Tunlid A."/>
            <person name="Henrissat B."/>
            <person name="Grigoriev I.V."/>
            <person name="Hibbett D.S."/>
            <person name="Martin F."/>
            <person name="Nordberg H.P."/>
            <person name="Cantor M.N."/>
            <person name="Hua S.X."/>
        </authorList>
    </citation>
    <scope>NUCLEOTIDE SEQUENCE [LARGE SCALE GENOMIC DNA]</scope>
    <source>
        <strain evidence="1 2">Foug A</strain>
    </source>
</reference>
<dbReference type="HOGENOM" id="CLU_2005283_0_0_1"/>
<evidence type="ECO:0000313" key="1">
    <source>
        <dbReference type="EMBL" id="KIM67737.1"/>
    </source>
</evidence>
<dbReference type="EMBL" id="KN822011">
    <property type="protein sequence ID" value="KIM67737.1"/>
    <property type="molecule type" value="Genomic_DNA"/>
</dbReference>
<dbReference type="InParanoid" id="A0A0C3AS25"/>
<accession>A0A0C3AS25</accession>
<gene>
    <name evidence="1" type="ORF">SCLCIDRAFT_1067576</name>
</gene>
<dbReference type="Proteomes" id="UP000053989">
    <property type="component" value="Unassembled WGS sequence"/>
</dbReference>
<organism evidence="1 2">
    <name type="scientific">Scleroderma citrinum Foug A</name>
    <dbReference type="NCBI Taxonomy" id="1036808"/>
    <lineage>
        <taxon>Eukaryota</taxon>
        <taxon>Fungi</taxon>
        <taxon>Dikarya</taxon>
        <taxon>Basidiomycota</taxon>
        <taxon>Agaricomycotina</taxon>
        <taxon>Agaricomycetes</taxon>
        <taxon>Agaricomycetidae</taxon>
        <taxon>Boletales</taxon>
        <taxon>Sclerodermatineae</taxon>
        <taxon>Sclerodermataceae</taxon>
        <taxon>Scleroderma</taxon>
    </lineage>
</organism>
<evidence type="ECO:0000313" key="2">
    <source>
        <dbReference type="Proteomes" id="UP000053989"/>
    </source>
</evidence>
<sequence length="124" mass="13721">MHLTNRGARGKDSLLCQDTSILVSFAADRHPSRTRHLAQHPNSVRCIRWNRRLLFLESLTKDGECGWPLTTRGVHCLTVCLGPLPPASFYVNASYAVLGGNLTPPLLPQGDRDPDLKQSSAEIF</sequence>
<protein>
    <submittedName>
        <fullName evidence="1">Uncharacterized protein</fullName>
    </submittedName>
</protein>